<evidence type="ECO:0000313" key="4">
    <source>
        <dbReference type="Proteomes" id="UP000001460"/>
    </source>
</evidence>
<dbReference type="Proteomes" id="UP000001460">
    <property type="component" value="Unassembled WGS sequence"/>
</dbReference>
<gene>
    <name evidence="3" type="ORF">CMU_034280</name>
</gene>
<sequence length="817" mass="95974">MEGQSKYDKLRKKYQVLKQQVGVLKDALEKRQSELNLLQVSHKDLQSKLQQNLEDLDVYKYKEITLLREIEELSLQIEQYKQSDFRKNDRGTPSQPLTRISGGGILTGFLQSNGTGGINTQIKDNIDKLENRIQSLEEELELKIQENEELHMREFEIKKEYQSLVEKSENKQELLNKEIQDLYNEREDLKNHLNNLKCRNSQLSDNEKDYKAKIESIQARLNVFEGVHETKVKTLRSFIHDNMDEMFSEFQTWIHKRNSSYCFRKAVLIIFIEKNITKLISIIQEWRKAVLFYVKSEKINEINTKILNSILTSSESGLNSLIKGFWFDKCTEFVCFTDEYTYLKLTCSRDFFSANLREAFDNIHKALRLQCLIFSSFKKNTEKLESFEYTKFEELLYVIRKLISNFKSLHCLINFVFHIGVNPDLLSLNRENSLSNLYLRLLECLNLKELDEEFPENKKLCINLIFNILKTVDILPSDIYIDDCPVLERILEIYKRILEIEKRRFKIHKRAIEYLFRHIRYISDLFEQLQSVTNWFCNNSSDKYFVPLLKDSPESQSSFQTNLSQYLLYISKEINSKKDIERLFINLYQPSSALCCSEKILSSYQIIMRDSQSQLLDTLELTENNILNLNKTDDNLETEKKQSGIIIDNLKSESQDHIEILNGNLENENLTKLDMIKKSIKIEEYNSENSEIHCNSKEMEFNNLISIDPHTQEVCDSLLKEANETLEQTVKRLQIRIQDLTDDIDITRKSYEQQIATLSQHTCSISDRLMQADALIASSHNQDILCGSCDTWCKLGILIDETKGICPNCRIRILRTK</sequence>
<keyword evidence="1" id="KW-0175">Coiled coil</keyword>
<reference evidence="3" key="1">
    <citation type="submission" date="2008-06" db="EMBL/GenBank/DDBJ databases">
        <authorList>
            <person name="Lorenzi H."/>
            <person name="Inman J."/>
            <person name="Miller J."/>
            <person name="Schobel S."/>
            <person name="Amedeo P."/>
            <person name="Caler E.V."/>
            <person name="da Silva J."/>
        </authorList>
    </citation>
    <scope>NUCLEOTIDE SEQUENCE [LARGE SCALE GENOMIC DNA]</scope>
    <source>
        <strain evidence="3">RN66</strain>
    </source>
</reference>
<name>B6AFQ1_CRYMR</name>
<keyword evidence="4" id="KW-1185">Reference proteome</keyword>
<dbReference type="InterPro" id="IPR049372">
    <property type="entry name" value="PPP1R21_C"/>
</dbReference>
<feature type="domain" description="Protein phosphatase 1 regulatory subunit 21 C-terminal" evidence="2">
    <location>
        <begin position="721"/>
        <end position="771"/>
    </location>
</feature>
<evidence type="ECO:0000256" key="1">
    <source>
        <dbReference type="SAM" id="Coils"/>
    </source>
</evidence>
<evidence type="ECO:0000259" key="2">
    <source>
        <dbReference type="Pfam" id="PF21636"/>
    </source>
</evidence>
<dbReference type="GeneID" id="6996433"/>
<dbReference type="AlphaFoldDB" id="B6AFQ1"/>
<protein>
    <recommendedName>
        <fullName evidence="2">Protein phosphatase 1 regulatory subunit 21 C-terminal domain-containing protein</fullName>
    </recommendedName>
</protein>
<dbReference type="Gene3D" id="1.10.287.1490">
    <property type="match status" value="1"/>
</dbReference>
<dbReference type="RefSeq" id="XP_002141391.1">
    <property type="nucleotide sequence ID" value="XM_002141355.1"/>
</dbReference>
<dbReference type="Pfam" id="PF21636">
    <property type="entry name" value="PPP1R21_C"/>
    <property type="match status" value="1"/>
</dbReference>
<dbReference type="EMBL" id="DS989731">
    <property type="protein sequence ID" value="EEA07042.1"/>
    <property type="molecule type" value="Genomic_DNA"/>
</dbReference>
<organism evidence="3 4">
    <name type="scientific">Cryptosporidium muris (strain RN66)</name>
    <dbReference type="NCBI Taxonomy" id="441375"/>
    <lineage>
        <taxon>Eukaryota</taxon>
        <taxon>Sar</taxon>
        <taxon>Alveolata</taxon>
        <taxon>Apicomplexa</taxon>
        <taxon>Conoidasida</taxon>
        <taxon>Coccidia</taxon>
        <taxon>Eucoccidiorida</taxon>
        <taxon>Eimeriorina</taxon>
        <taxon>Cryptosporidiidae</taxon>
        <taxon>Cryptosporidium</taxon>
    </lineage>
</organism>
<dbReference type="OrthoDB" id="5566667at2759"/>
<dbReference type="OMA" id="SWANICK"/>
<evidence type="ECO:0000313" key="3">
    <source>
        <dbReference type="EMBL" id="EEA07042.1"/>
    </source>
</evidence>
<dbReference type="VEuPathDB" id="CryptoDB:CMU_034280"/>
<accession>B6AFQ1</accession>
<feature type="coiled-coil region" evidence="1">
    <location>
        <begin position="723"/>
        <end position="750"/>
    </location>
</feature>
<proteinExistence type="predicted"/>
<feature type="coiled-coil region" evidence="1">
    <location>
        <begin position="119"/>
        <end position="220"/>
    </location>
</feature>